<name>A0A1W6LFB3_9BURK</name>
<gene>
    <name evidence="1" type="ORF">A4W93_25075</name>
</gene>
<protein>
    <submittedName>
        <fullName evidence="1">GTP-binding protein</fullName>
    </submittedName>
</protein>
<dbReference type="KEGG" id="rgu:A4W93_25075"/>
<proteinExistence type="predicted"/>
<dbReference type="PANTHER" id="PTHR42708:SF1">
    <property type="entry name" value="GLIDING MOTILITY PROTEIN MGLA"/>
    <property type="match status" value="1"/>
</dbReference>
<dbReference type="EMBL" id="CP015118">
    <property type="protein sequence ID" value="ARN22920.1"/>
    <property type="molecule type" value="Genomic_DNA"/>
</dbReference>
<dbReference type="Proteomes" id="UP000193427">
    <property type="component" value="Chromosome"/>
</dbReference>
<dbReference type="STRING" id="946333.A4W93_25075"/>
<sequence>MNQEHRILFTGTIGVGKSTAVSSLLGVPLVSEAVDGDGVPVAVDHGDVVLDNGDRLRLYGTPGQRRFEPTWRALADGAMGLVVLVDHARPAPLADLAIYLENFLDLIARTGCVIGVARMHAGNEPGLDAFADVAARHGVVCPVVAVDVRDRGQVLSLVDLLLVQLESRGG</sequence>
<reference evidence="1 2" key="1">
    <citation type="submission" date="2016-04" db="EMBL/GenBank/DDBJ databases">
        <title>Complete genome sequence of natural rubber-degrading, novel Gram-negative bacterium, Rhizobacter gummiphilus strain NS21.</title>
        <authorList>
            <person name="Tabata M."/>
            <person name="Kasai D."/>
            <person name="Fukuda M."/>
        </authorList>
    </citation>
    <scope>NUCLEOTIDE SEQUENCE [LARGE SCALE GENOMIC DNA]</scope>
    <source>
        <strain evidence="1 2">NS21</strain>
    </source>
</reference>
<dbReference type="CDD" id="cd00882">
    <property type="entry name" value="Ras_like_GTPase"/>
    <property type="match status" value="1"/>
</dbReference>
<dbReference type="RefSeq" id="WP_085753229.1">
    <property type="nucleotide sequence ID" value="NZ_BSPR01000015.1"/>
</dbReference>
<dbReference type="SUPFAM" id="SSF52540">
    <property type="entry name" value="P-loop containing nucleoside triphosphate hydrolases"/>
    <property type="match status" value="1"/>
</dbReference>
<evidence type="ECO:0000313" key="2">
    <source>
        <dbReference type="Proteomes" id="UP000193427"/>
    </source>
</evidence>
<dbReference type="InterPro" id="IPR027417">
    <property type="entry name" value="P-loop_NTPase"/>
</dbReference>
<organism evidence="1 2">
    <name type="scientific">Piscinibacter gummiphilus</name>
    <dbReference type="NCBI Taxonomy" id="946333"/>
    <lineage>
        <taxon>Bacteria</taxon>
        <taxon>Pseudomonadati</taxon>
        <taxon>Pseudomonadota</taxon>
        <taxon>Betaproteobacteria</taxon>
        <taxon>Burkholderiales</taxon>
        <taxon>Sphaerotilaceae</taxon>
        <taxon>Piscinibacter</taxon>
    </lineage>
</organism>
<dbReference type="Gene3D" id="3.40.50.300">
    <property type="entry name" value="P-loop containing nucleotide triphosphate hydrolases"/>
    <property type="match status" value="1"/>
</dbReference>
<keyword evidence="2" id="KW-1185">Reference proteome</keyword>
<dbReference type="InterPro" id="IPR052705">
    <property type="entry name" value="Gliding_Motility_GTPase"/>
</dbReference>
<dbReference type="PANTHER" id="PTHR42708">
    <property type="entry name" value="ATP/GTP-BINDING PROTEIN-RELATED"/>
    <property type="match status" value="1"/>
</dbReference>
<dbReference type="OrthoDB" id="4319884at2"/>
<evidence type="ECO:0000313" key="1">
    <source>
        <dbReference type="EMBL" id="ARN22920.1"/>
    </source>
</evidence>
<accession>A0A1W6LFB3</accession>
<dbReference type="AlphaFoldDB" id="A0A1W6LFB3"/>